<gene>
    <name evidence="1" type="ORF">SAMN06265348_11795</name>
</gene>
<protein>
    <submittedName>
        <fullName evidence="1">Uncharacterized protein</fullName>
    </submittedName>
</protein>
<dbReference type="AlphaFoldDB" id="A0A521FRC3"/>
<name>A0A521FRC3_9SPHI</name>
<sequence length="84" mass="9687">MKRSWYAFSGGNPLDVTNYHRITVKPGYICGHKICAIYAQGQNIHPAEPLSPNIRQYILEGLETELCQPFDPYHSKKYVYLKDV</sequence>
<keyword evidence="2" id="KW-1185">Reference proteome</keyword>
<evidence type="ECO:0000313" key="2">
    <source>
        <dbReference type="Proteomes" id="UP000320300"/>
    </source>
</evidence>
<accession>A0A521FRC3</accession>
<dbReference type="EMBL" id="FXTN01000017">
    <property type="protein sequence ID" value="SMO98748.1"/>
    <property type="molecule type" value="Genomic_DNA"/>
</dbReference>
<reference evidence="1 2" key="1">
    <citation type="submission" date="2017-05" db="EMBL/GenBank/DDBJ databases">
        <authorList>
            <person name="Varghese N."/>
            <person name="Submissions S."/>
        </authorList>
    </citation>
    <scope>NUCLEOTIDE SEQUENCE [LARGE SCALE GENOMIC DNA]</scope>
    <source>
        <strain evidence="1 2">DSM 19036</strain>
    </source>
</reference>
<evidence type="ECO:0000313" key="1">
    <source>
        <dbReference type="EMBL" id="SMO98748.1"/>
    </source>
</evidence>
<proteinExistence type="predicted"/>
<organism evidence="1 2">
    <name type="scientific">Pedobacter westerhofensis</name>
    <dbReference type="NCBI Taxonomy" id="425512"/>
    <lineage>
        <taxon>Bacteria</taxon>
        <taxon>Pseudomonadati</taxon>
        <taxon>Bacteroidota</taxon>
        <taxon>Sphingobacteriia</taxon>
        <taxon>Sphingobacteriales</taxon>
        <taxon>Sphingobacteriaceae</taxon>
        <taxon>Pedobacter</taxon>
    </lineage>
</organism>
<dbReference type="Proteomes" id="UP000320300">
    <property type="component" value="Unassembled WGS sequence"/>
</dbReference>